<dbReference type="Proteomes" id="UP000008141">
    <property type="component" value="Unassembled WGS sequence"/>
</dbReference>
<feature type="compositionally biased region" description="Polar residues" evidence="1">
    <location>
        <begin position="64"/>
        <end position="75"/>
    </location>
</feature>
<dbReference type="RefSeq" id="XP_005849997.1">
    <property type="nucleotide sequence ID" value="XM_005849935.1"/>
</dbReference>
<dbReference type="Gene3D" id="3.10.350.10">
    <property type="entry name" value="LysM domain"/>
    <property type="match status" value="1"/>
</dbReference>
<proteinExistence type="predicted"/>
<reference evidence="3 4" key="1">
    <citation type="journal article" date="2010" name="Plant Cell">
        <title>The Chlorella variabilis NC64A genome reveals adaptation to photosymbiosis, coevolution with viruses, and cryptic sex.</title>
        <authorList>
            <person name="Blanc G."/>
            <person name="Duncan G."/>
            <person name="Agarkova I."/>
            <person name="Borodovsky M."/>
            <person name="Gurnon J."/>
            <person name="Kuo A."/>
            <person name="Lindquist E."/>
            <person name="Lucas S."/>
            <person name="Pangilinan J."/>
            <person name="Polle J."/>
            <person name="Salamov A."/>
            <person name="Terry A."/>
            <person name="Yamada T."/>
            <person name="Dunigan D.D."/>
            <person name="Grigoriev I.V."/>
            <person name="Claverie J.M."/>
            <person name="Van Etten J.L."/>
        </authorList>
    </citation>
    <scope>NUCLEOTIDE SEQUENCE [LARGE SCALE GENOMIC DNA]</scope>
    <source>
        <strain evidence="3 4">NC64A</strain>
    </source>
</reference>
<evidence type="ECO:0000313" key="4">
    <source>
        <dbReference type="Proteomes" id="UP000008141"/>
    </source>
</evidence>
<dbReference type="SUPFAM" id="SSF54106">
    <property type="entry name" value="LysM domain"/>
    <property type="match status" value="1"/>
</dbReference>
<dbReference type="EMBL" id="GL433838">
    <property type="protein sequence ID" value="EFN57895.1"/>
    <property type="molecule type" value="Genomic_DNA"/>
</dbReference>
<gene>
    <name evidence="3" type="ORF">CHLNCDRAFT_141926</name>
</gene>
<sequence length="144" mass="16269">MLAVDQEHTCEVTLQEGEDLWTLCQKFHLDLDLVIELNPEYGEPGQALRGAKVHVPCRADGTPAPQQQSVQQEPPGSSIPCEYQVTKGDTLPAVATRFRVPFSLMLFLNRQYEGNYDEIYPGETLLLPCRDYHWGGPDEGWHTQ</sequence>
<dbReference type="AlphaFoldDB" id="E1Z7C6"/>
<dbReference type="PROSITE" id="PS51782">
    <property type="entry name" value="LYSM"/>
    <property type="match status" value="1"/>
</dbReference>
<evidence type="ECO:0000256" key="1">
    <source>
        <dbReference type="SAM" id="MobiDB-lite"/>
    </source>
</evidence>
<feature type="region of interest" description="Disordered" evidence="1">
    <location>
        <begin position="58"/>
        <end position="78"/>
    </location>
</feature>
<dbReference type="InParanoid" id="E1Z7C6"/>
<dbReference type="InterPro" id="IPR036779">
    <property type="entry name" value="LysM_dom_sf"/>
</dbReference>
<dbReference type="KEGG" id="cvr:CHLNCDRAFT_141926"/>
<dbReference type="Pfam" id="PF01476">
    <property type="entry name" value="LysM"/>
    <property type="match status" value="2"/>
</dbReference>
<evidence type="ECO:0000259" key="2">
    <source>
        <dbReference type="PROSITE" id="PS51782"/>
    </source>
</evidence>
<dbReference type="CDD" id="cd00118">
    <property type="entry name" value="LysM"/>
    <property type="match status" value="1"/>
</dbReference>
<dbReference type="GeneID" id="17357563"/>
<organism evidence="4">
    <name type="scientific">Chlorella variabilis</name>
    <name type="common">Green alga</name>
    <dbReference type="NCBI Taxonomy" id="554065"/>
    <lineage>
        <taxon>Eukaryota</taxon>
        <taxon>Viridiplantae</taxon>
        <taxon>Chlorophyta</taxon>
        <taxon>core chlorophytes</taxon>
        <taxon>Trebouxiophyceae</taxon>
        <taxon>Chlorellales</taxon>
        <taxon>Chlorellaceae</taxon>
        <taxon>Chlorella clade</taxon>
        <taxon>Chlorella</taxon>
    </lineage>
</organism>
<accession>E1Z7C6</accession>
<dbReference type="InterPro" id="IPR018392">
    <property type="entry name" value="LysM"/>
</dbReference>
<feature type="domain" description="LysM" evidence="2">
    <location>
        <begin position="81"/>
        <end position="127"/>
    </location>
</feature>
<protein>
    <recommendedName>
        <fullName evidence="2">LysM domain-containing protein</fullName>
    </recommendedName>
</protein>
<dbReference type="SMART" id="SM00257">
    <property type="entry name" value="LysM"/>
    <property type="match status" value="1"/>
</dbReference>
<evidence type="ECO:0000313" key="3">
    <source>
        <dbReference type="EMBL" id="EFN57895.1"/>
    </source>
</evidence>
<name>E1Z7C6_CHLVA</name>
<keyword evidence="4" id="KW-1185">Reference proteome</keyword>